<keyword evidence="1" id="KW-1133">Transmembrane helix</keyword>
<name>A0A6C0DKZ3_9ZZZZ</name>
<protein>
    <recommendedName>
        <fullName evidence="3">LITAF domain-containing protein</fullName>
    </recommendedName>
</protein>
<sequence>MPTLLRELIAEANNVGADIPTQQIVPKATIIEPVDMPFENPSFQTTKYTSLMGPNNIMEPQAPSKIRLPTSPPQHYQINNQNSFSPNLNVAMLENERRAQSLQSAETDYMNSLPLTAGRLTMPLPAGSVPPMKMFTSQPSVPMRIREGFRSRQQGQSCIDTLNHISSCPMCSRYFECDAKVYHVIIFMLIILFLTILYFVCKEEHKFRK</sequence>
<dbReference type="EMBL" id="MN739627">
    <property type="protein sequence ID" value="QHT16890.1"/>
    <property type="molecule type" value="Genomic_DNA"/>
</dbReference>
<evidence type="ECO:0000256" key="1">
    <source>
        <dbReference type="SAM" id="Phobius"/>
    </source>
</evidence>
<keyword evidence="1" id="KW-0472">Membrane</keyword>
<feature type="transmembrane region" description="Helical" evidence="1">
    <location>
        <begin position="181"/>
        <end position="201"/>
    </location>
</feature>
<dbReference type="AlphaFoldDB" id="A0A6C0DKZ3"/>
<evidence type="ECO:0000313" key="2">
    <source>
        <dbReference type="EMBL" id="QHT16890.1"/>
    </source>
</evidence>
<proteinExistence type="predicted"/>
<accession>A0A6C0DKZ3</accession>
<organism evidence="2">
    <name type="scientific">viral metagenome</name>
    <dbReference type="NCBI Taxonomy" id="1070528"/>
    <lineage>
        <taxon>unclassified sequences</taxon>
        <taxon>metagenomes</taxon>
        <taxon>organismal metagenomes</taxon>
    </lineage>
</organism>
<evidence type="ECO:0008006" key="3">
    <source>
        <dbReference type="Google" id="ProtNLM"/>
    </source>
</evidence>
<reference evidence="2" key="1">
    <citation type="journal article" date="2020" name="Nature">
        <title>Giant virus diversity and host interactions through global metagenomics.</title>
        <authorList>
            <person name="Schulz F."/>
            <person name="Roux S."/>
            <person name="Paez-Espino D."/>
            <person name="Jungbluth S."/>
            <person name="Walsh D.A."/>
            <person name="Denef V.J."/>
            <person name="McMahon K.D."/>
            <person name="Konstantinidis K.T."/>
            <person name="Eloe-Fadrosh E.A."/>
            <person name="Kyrpides N.C."/>
            <person name="Woyke T."/>
        </authorList>
    </citation>
    <scope>NUCLEOTIDE SEQUENCE</scope>
    <source>
        <strain evidence="2">GVMAG-M-3300023174-207</strain>
    </source>
</reference>
<keyword evidence="1" id="KW-0812">Transmembrane</keyword>